<dbReference type="Gene3D" id="2.60.40.1120">
    <property type="entry name" value="Carboxypeptidase-like, regulatory domain"/>
    <property type="match status" value="1"/>
</dbReference>
<feature type="chain" id="PRO_5028806641" description="Carboxypeptidase regulatory-like domain-containing protein" evidence="1">
    <location>
        <begin position="25"/>
        <end position="248"/>
    </location>
</feature>
<organism evidence="2 3">
    <name type="scientific">Salmonirosea aquatica</name>
    <dbReference type="NCBI Taxonomy" id="2654236"/>
    <lineage>
        <taxon>Bacteria</taxon>
        <taxon>Pseudomonadati</taxon>
        <taxon>Bacteroidota</taxon>
        <taxon>Cytophagia</taxon>
        <taxon>Cytophagales</taxon>
        <taxon>Spirosomataceae</taxon>
        <taxon>Salmonirosea</taxon>
    </lineage>
</organism>
<sequence>MKKQLILFLLAAVLFVACKPAGEADDLSPQKGYVSGKVTDSKGQPISNAFVFISSTGPYSSGASVHTDAQGKYRIKMDYGTYRIYATFEKEFAGKLYEIQLKPDNSDSFSVEDSPVIDFKWVLTGKKPIPLQGYFGGYIGLYQGETNIPKNEVEFTFTPLELIDGSTLAQPLVLRPGEVSTQYLEDLPLGRYTVKATHKPLGGGTPRTLFLKNRDTNQTSASNGTISLDFKPESAGWYRANIEYYEAE</sequence>
<gene>
    <name evidence="2" type="ORF">GBK04_22995</name>
</gene>
<dbReference type="SUPFAM" id="SSF49464">
    <property type="entry name" value="Carboxypeptidase regulatory domain-like"/>
    <property type="match status" value="1"/>
</dbReference>
<dbReference type="Proteomes" id="UP000479293">
    <property type="component" value="Unassembled WGS sequence"/>
</dbReference>
<evidence type="ECO:0000256" key="1">
    <source>
        <dbReference type="SAM" id="SignalP"/>
    </source>
</evidence>
<dbReference type="InterPro" id="IPR008969">
    <property type="entry name" value="CarboxyPept-like_regulatory"/>
</dbReference>
<name>A0A7C9BK94_9BACT</name>
<reference evidence="2 3" key="1">
    <citation type="submission" date="2019-10" db="EMBL/GenBank/DDBJ databases">
        <title>Draft Genome Sequence of Cytophagaceae sp. SJW1-29.</title>
        <authorList>
            <person name="Choi A."/>
        </authorList>
    </citation>
    <scope>NUCLEOTIDE SEQUENCE [LARGE SCALE GENOMIC DNA]</scope>
    <source>
        <strain evidence="2 3">SJW1-29</strain>
    </source>
</reference>
<keyword evidence="3" id="KW-1185">Reference proteome</keyword>
<dbReference type="PROSITE" id="PS51257">
    <property type="entry name" value="PROKAR_LIPOPROTEIN"/>
    <property type="match status" value="1"/>
</dbReference>
<accession>A0A7C9BK94</accession>
<proteinExistence type="predicted"/>
<evidence type="ECO:0000313" key="3">
    <source>
        <dbReference type="Proteomes" id="UP000479293"/>
    </source>
</evidence>
<dbReference type="Pfam" id="PF13620">
    <property type="entry name" value="CarboxypepD_reg"/>
    <property type="match status" value="1"/>
</dbReference>
<dbReference type="EMBL" id="WHLY01000002">
    <property type="protein sequence ID" value="MPR36134.1"/>
    <property type="molecule type" value="Genomic_DNA"/>
</dbReference>
<feature type="signal peptide" evidence="1">
    <location>
        <begin position="1"/>
        <end position="24"/>
    </location>
</feature>
<evidence type="ECO:0008006" key="4">
    <source>
        <dbReference type="Google" id="ProtNLM"/>
    </source>
</evidence>
<evidence type="ECO:0000313" key="2">
    <source>
        <dbReference type="EMBL" id="MPR36134.1"/>
    </source>
</evidence>
<dbReference type="RefSeq" id="WP_152763784.1">
    <property type="nucleotide sequence ID" value="NZ_WHLY01000002.1"/>
</dbReference>
<dbReference type="AlphaFoldDB" id="A0A7C9BK94"/>
<comment type="caution">
    <text evidence="2">The sequence shown here is derived from an EMBL/GenBank/DDBJ whole genome shotgun (WGS) entry which is preliminary data.</text>
</comment>
<protein>
    <recommendedName>
        <fullName evidence="4">Carboxypeptidase regulatory-like domain-containing protein</fullName>
    </recommendedName>
</protein>
<keyword evidence="1" id="KW-0732">Signal</keyword>